<dbReference type="SMART" id="SM00745">
    <property type="entry name" value="MIT"/>
    <property type="match status" value="1"/>
</dbReference>
<dbReference type="InterPro" id="IPR051866">
    <property type="entry name" value="Intracell_Sig-Traffick_Protein"/>
</dbReference>
<reference evidence="2" key="1">
    <citation type="submission" date="2023-08" db="EMBL/GenBank/DDBJ databases">
        <title>Pelteobagrus vachellii genome.</title>
        <authorList>
            <person name="Liu H."/>
        </authorList>
    </citation>
    <scope>NUCLEOTIDE SEQUENCE</scope>
    <source>
        <strain evidence="2">PRFRI_2022a</strain>
        <tissue evidence="2">Muscle</tissue>
    </source>
</reference>
<dbReference type="CDD" id="cd02677">
    <property type="entry name" value="MIT_SNX15"/>
    <property type="match status" value="1"/>
</dbReference>
<sequence length="431" mass="48496">MSRKTKKEEYYRFFTVTEPRTHEKGHTEYKVTARFVSKKRPEDVKEVVVWKRYTELKKLHGELTYTHRNLFRRQEEFPSFPRAQLFGRFDEAVIEERRNAAEAMLHFTTNIPALYNSPQLKEFFRGGEVRRPLDQCVTSSTALPPPLIPLPNGATGLGAEEETGREAPILTQELESTLDDKELYEPEMAVEALSNMEISPVEEIHIEKEEAEANFCTDQPTIAPSSEPPRSPVEQSEFDSLFDSVLEEPVDGAQPLLSDNDLAIFDPCAKEDQGCGSPDHSELLSLKMTTQDGEKCGKEADYVSQATSEMTAAQESEKEGDHSTAIMRYRTAVEILMKGLQGDVDPQQRDAVKRRVAECLEHAERLLSSQTPTQQHNTPSLTPHAHWTVRARSGNGRNRSSRKLGGTFCAAALHDHRVTVASSGIHTTRKS</sequence>
<dbReference type="InterPro" id="IPR007330">
    <property type="entry name" value="MIT_dom"/>
</dbReference>
<dbReference type="SUPFAM" id="SSF64268">
    <property type="entry name" value="PX domain"/>
    <property type="match status" value="1"/>
</dbReference>
<dbReference type="InterPro" id="IPR001683">
    <property type="entry name" value="PX_dom"/>
</dbReference>
<dbReference type="SMART" id="SM00312">
    <property type="entry name" value="PX"/>
    <property type="match status" value="1"/>
</dbReference>
<dbReference type="PANTHER" id="PTHR15508:SF9">
    <property type="entry name" value="SORTING NEXIN-15"/>
    <property type="match status" value="1"/>
</dbReference>
<dbReference type="InterPro" id="IPR036181">
    <property type="entry name" value="MIT_dom_sf"/>
</dbReference>
<comment type="caution">
    <text evidence="2">The sequence shown here is derived from an EMBL/GenBank/DDBJ whole genome shotgun (WGS) entry which is preliminary data.</text>
</comment>
<organism evidence="2 3">
    <name type="scientific">Tachysurus vachellii</name>
    <name type="common">Darkbarbel catfish</name>
    <name type="synonym">Pelteobagrus vachellii</name>
    <dbReference type="NCBI Taxonomy" id="175792"/>
    <lineage>
        <taxon>Eukaryota</taxon>
        <taxon>Metazoa</taxon>
        <taxon>Chordata</taxon>
        <taxon>Craniata</taxon>
        <taxon>Vertebrata</taxon>
        <taxon>Euteleostomi</taxon>
        <taxon>Actinopterygii</taxon>
        <taxon>Neopterygii</taxon>
        <taxon>Teleostei</taxon>
        <taxon>Ostariophysi</taxon>
        <taxon>Siluriformes</taxon>
        <taxon>Bagridae</taxon>
        <taxon>Tachysurus</taxon>
    </lineage>
</organism>
<dbReference type="Pfam" id="PF04212">
    <property type="entry name" value="MIT"/>
    <property type="match status" value="1"/>
</dbReference>
<name>A0AA88NW35_TACVA</name>
<keyword evidence="3" id="KW-1185">Reference proteome</keyword>
<dbReference type="GO" id="GO:0035091">
    <property type="term" value="F:phosphatidylinositol binding"/>
    <property type="evidence" value="ECO:0007669"/>
    <property type="project" value="InterPro"/>
</dbReference>
<dbReference type="Proteomes" id="UP001187315">
    <property type="component" value="Unassembled WGS sequence"/>
</dbReference>
<dbReference type="AlphaFoldDB" id="A0AA88NW35"/>
<feature type="domain" description="PX" evidence="1">
    <location>
        <begin position="7"/>
        <end position="131"/>
    </location>
</feature>
<gene>
    <name evidence="2" type="ORF">Q7C36_004603</name>
</gene>
<dbReference type="SUPFAM" id="SSF116846">
    <property type="entry name" value="MIT domain"/>
    <property type="match status" value="1"/>
</dbReference>
<evidence type="ECO:0000313" key="3">
    <source>
        <dbReference type="Proteomes" id="UP001187315"/>
    </source>
</evidence>
<proteinExistence type="predicted"/>
<dbReference type="InterPro" id="IPR036871">
    <property type="entry name" value="PX_dom_sf"/>
</dbReference>
<dbReference type="Gene3D" id="3.30.1520.10">
    <property type="entry name" value="Phox-like domain"/>
    <property type="match status" value="1"/>
</dbReference>
<dbReference type="PANTHER" id="PTHR15508">
    <property type="entry name" value="RIBOSOMAL PROTEIN S6 KINASE"/>
    <property type="match status" value="1"/>
</dbReference>
<evidence type="ECO:0000313" key="2">
    <source>
        <dbReference type="EMBL" id="KAK2860437.1"/>
    </source>
</evidence>
<evidence type="ECO:0000259" key="1">
    <source>
        <dbReference type="PROSITE" id="PS50195"/>
    </source>
</evidence>
<accession>A0AA88NW35</accession>
<dbReference type="PROSITE" id="PS50195">
    <property type="entry name" value="PX"/>
    <property type="match status" value="1"/>
</dbReference>
<dbReference type="Pfam" id="PF00787">
    <property type="entry name" value="PX"/>
    <property type="match status" value="1"/>
</dbReference>
<dbReference type="EMBL" id="JAVHJS010000004">
    <property type="protein sequence ID" value="KAK2860437.1"/>
    <property type="molecule type" value="Genomic_DNA"/>
</dbReference>
<dbReference type="Gene3D" id="1.20.58.80">
    <property type="entry name" value="Phosphotransferase system, lactose/cellobiose-type IIA subunit"/>
    <property type="match status" value="1"/>
</dbReference>
<protein>
    <recommendedName>
        <fullName evidence="1">PX domain-containing protein</fullName>
    </recommendedName>
</protein>